<dbReference type="GO" id="GO:0000978">
    <property type="term" value="F:RNA polymerase II cis-regulatory region sequence-specific DNA binding"/>
    <property type="evidence" value="ECO:0007669"/>
    <property type="project" value="TreeGrafter"/>
</dbReference>
<feature type="region of interest" description="Disordered" evidence="4">
    <location>
        <begin position="88"/>
        <end position="109"/>
    </location>
</feature>
<evidence type="ECO:0000313" key="6">
    <source>
        <dbReference type="EMBL" id="KAJ7047430.1"/>
    </source>
</evidence>
<dbReference type="GO" id="GO:0030154">
    <property type="term" value="P:cell differentiation"/>
    <property type="evidence" value="ECO:0007669"/>
    <property type="project" value="TreeGrafter"/>
</dbReference>
<dbReference type="GO" id="GO:0001228">
    <property type="term" value="F:DNA-binding transcription activator activity, RNA polymerase II-specific"/>
    <property type="evidence" value="ECO:0007669"/>
    <property type="project" value="TreeGrafter"/>
</dbReference>
<feature type="region of interest" description="Disordered" evidence="4">
    <location>
        <begin position="217"/>
        <end position="305"/>
    </location>
</feature>
<dbReference type="SMART" id="SM00398">
    <property type="entry name" value="HMG"/>
    <property type="match status" value="1"/>
</dbReference>
<dbReference type="GO" id="GO:0000122">
    <property type="term" value="P:negative regulation of transcription by RNA polymerase II"/>
    <property type="evidence" value="ECO:0007669"/>
    <property type="project" value="TreeGrafter"/>
</dbReference>
<name>A0AAD6TLC2_9AGAR</name>
<feature type="compositionally biased region" description="Low complexity" evidence="4">
    <location>
        <begin position="237"/>
        <end position="250"/>
    </location>
</feature>
<gene>
    <name evidence="6" type="ORF">C8F04DRAFT_1226483</name>
</gene>
<sequence>MNSYAQIKREDPAAPVKVEYHFPPTPPSSDSGYTTASDWSQFGSPTQSPTLLPLPHVRLARSVRGTERQRAKDELDVAALQSPYYRSQIKYPFPPTPTPQPKSRRIPRPPNAFILYRSDLLKRGKIPDGVERRQQTLSRVAGQCWNLLKPHEKQVWQDLAAERAALHQLEYPDYHFTPAPRGKVKSKVRPNDDNSDDVIRVLRETYLGISGPSICASRQRKPKVQVEARPAGEAYRSTRSLPSSLASSPTEAKDLGTYTWTSLPASNTPPPTLPSPEPASNNSPLPPCFPQRTHPHFPAPRRPSTSLGFVRRLDEDTSCFEAGSGPERPASASSETGLTNLVRDLNLTPTTANFGHISLPPTPDLYAMPYSPLDQTHNLRTPFRFAALNSLNQSAPYPDSVNDMGVDPLSTDDVFGDTHFTMTLDDSYGFSPDSNATFSFDNWVIPSLLMGANEQE</sequence>
<feature type="region of interest" description="Disordered" evidence="4">
    <location>
        <begin position="1"/>
        <end position="55"/>
    </location>
</feature>
<keyword evidence="7" id="KW-1185">Reference proteome</keyword>
<dbReference type="InterPro" id="IPR050140">
    <property type="entry name" value="SRY-related_HMG-box_TF-like"/>
</dbReference>
<dbReference type="PANTHER" id="PTHR10270">
    <property type="entry name" value="SOX TRANSCRIPTION FACTOR"/>
    <property type="match status" value="1"/>
</dbReference>
<evidence type="ECO:0000256" key="4">
    <source>
        <dbReference type="SAM" id="MobiDB-lite"/>
    </source>
</evidence>
<feature type="compositionally biased region" description="Polar residues" evidence="4">
    <location>
        <begin position="28"/>
        <end position="43"/>
    </location>
</feature>
<dbReference type="PROSITE" id="PS50118">
    <property type="entry name" value="HMG_BOX_2"/>
    <property type="match status" value="1"/>
</dbReference>
<dbReference type="CDD" id="cd01389">
    <property type="entry name" value="HMG-box_ROX1-like"/>
    <property type="match status" value="1"/>
</dbReference>
<reference evidence="6" key="1">
    <citation type="submission" date="2023-03" db="EMBL/GenBank/DDBJ databases">
        <title>Massive genome expansion in bonnet fungi (Mycena s.s.) driven by repeated elements and novel gene families across ecological guilds.</title>
        <authorList>
            <consortium name="Lawrence Berkeley National Laboratory"/>
            <person name="Harder C.B."/>
            <person name="Miyauchi S."/>
            <person name="Viragh M."/>
            <person name="Kuo A."/>
            <person name="Thoen E."/>
            <person name="Andreopoulos B."/>
            <person name="Lu D."/>
            <person name="Skrede I."/>
            <person name="Drula E."/>
            <person name="Henrissat B."/>
            <person name="Morin E."/>
            <person name="Kohler A."/>
            <person name="Barry K."/>
            <person name="LaButti K."/>
            <person name="Morin E."/>
            <person name="Salamov A."/>
            <person name="Lipzen A."/>
            <person name="Mereny Z."/>
            <person name="Hegedus B."/>
            <person name="Baldrian P."/>
            <person name="Stursova M."/>
            <person name="Weitz H."/>
            <person name="Taylor A."/>
            <person name="Grigoriev I.V."/>
            <person name="Nagy L.G."/>
            <person name="Martin F."/>
            <person name="Kauserud H."/>
        </authorList>
    </citation>
    <scope>NUCLEOTIDE SEQUENCE</scope>
    <source>
        <strain evidence="6">CBHHK200</strain>
    </source>
</reference>
<dbReference type="Pfam" id="PF00505">
    <property type="entry name" value="HMG_box"/>
    <property type="match status" value="1"/>
</dbReference>
<dbReference type="GO" id="GO:0005634">
    <property type="term" value="C:nucleus"/>
    <property type="evidence" value="ECO:0007669"/>
    <property type="project" value="UniProtKB-UniRule"/>
</dbReference>
<dbReference type="SUPFAM" id="SSF47095">
    <property type="entry name" value="HMG-box"/>
    <property type="match status" value="1"/>
</dbReference>
<dbReference type="PANTHER" id="PTHR10270:SF161">
    <property type="entry name" value="SEX-DETERMINING REGION Y PROTEIN"/>
    <property type="match status" value="1"/>
</dbReference>
<feature type="DNA-binding region" description="HMG box" evidence="3">
    <location>
        <begin position="106"/>
        <end position="175"/>
    </location>
</feature>
<feature type="compositionally biased region" description="Low complexity" evidence="4">
    <location>
        <begin position="44"/>
        <end position="55"/>
    </location>
</feature>
<keyword evidence="3" id="KW-0539">Nucleus</keyword>
<comment type="caution">
    <text evidence="6">The sequence shown here is derived from an EMBL/GenBank/DDBJ whole genome shotgun (WGS) entry which is preliminary data.</text>
</comment>
<evidence type="ECO:0000313" key="7">
    <source>
        <dbReference type="Proteomes" id="UP001218188"/>
    </source>
</evidence>
<dbReference type="Gene3D" id="1.10.30.10">
    <property type="entry name" value="High mobility group box domain"/>
    <property type="match status" value="1"/>
</dbReference>
<accession>A0AAD6TLC2</accession>
<dbReference type="Proteomes" id="UP001218188">
    <property type="component" value="Unassembled WGS sequence"/>
</dbReference>
<keyword evidence="2" id="KW-0804">Transcription</keyword>
<dbReference type="EMBL" id="JARJCM010000001">
    <property type="protein sequence ID" value="KAJ7047430.1"/>
    <property type="molecule type" value="Genomic_DNA"/>
</dbReference>
<dbReference type="InterPro" id="IPR036910">
    <property type="entry name" value="HMG_box_dom_sf"/>
</dbReference>
<evidence type="ECO:0000256" key="1">
    <source>
        <dbReference type="ARBA" id="ARBA00023125"/>
    </source>
</evidence>
<evidence type="ECO:0000259" key="5">
    <source>
        <dbReference type="PROSITE" id="PS50118"/>
    </source>
</evidence>
<dbReference type="AlphaFoldDB" id="A0AAD6TLC2"/>
<feature type="domain" description="HMG box" evidence="5">
    <location>
        <begin position="106"/>
        <end position="175"/>
    </location>
</feature>
<evidence type="ECO:0000256" key="2">
    <source>
        <dbReference type="ARBA" id="ARBA00023163"/>
    </source>
</evidence>
<dbReference type="InterPro" id="IPR009071">
    <property type="entry name" value="HMG_box_dom"/>
</dbReference>
<evidence type="ECO:0000256" key="3">
    <source>
        <dbReference type="PROSITE-ProRule" id="PRU00267"/>
    </source>
</evidence>
<proteinExistence type="predicted"/>
<feature type="compositionally biased region" description="Pro residues" evidence="4">
    <location>
        <begin position="267"/>
        <end position="277"/>
    </location>
</feature>
<protein>
    <recommendedName>
        <fullName evidence="5">HMG box domain-containing protein</fullName>
    </recommendedName>
</protein>
<organism evidence="6 7">
    <name type="scientific">Mycena alexandri</name>
    <dbReference type="NCBI Taxonomy" id="1745969"/>
    <lineage>
        <taxon>Eukaryota</taxon>
        <taxon>Fungi</taxon>
        <taxon>Dikarya</taxon>
        <taxon>Basidiomycota</taxon>
        <taxon>Agaricomycotina</taxon>
        <taxon>Agaricomycetes</taxon>
        <taxon>Agaricomycetidae</taxon>
        <taxon>Agaricales</taxon>
        <taxon>Marasmiineae</taxon>
        <taxon>Mycenaceae</taxon>
        <taxon>Mycena</taxon>
    </lineage>
</organism>
<keyword evidence="1 3" id="KW-0238">DNA-binding</keyword>